<dbReference type="AlphaFoldDB" id="A0A9J6A0N9"/>
<name>A0A9J6A0N9_SOLCO</name>
<organism evidence="2 3">
    <name type="scientific">Solanum commersonii</name>
    <name type="common">Commerson's wild potato</name>
    <name type="synonym">Commerson's nightshade</name>
    <dbReference type="NCBI Taxonomy" id="4109"/>
    <lineage>
        <taxon>Eukaryota</taxon>
        <taxon>Viridiplantae</taxon>
        <taxon>Streptophyta</taxon>
        <taxon>Embryophyta</taxon>
        <taxon>Tracheophyta</taxon>
        <taxon>Spermatophyta</taxon>
        <taxon>Magnoliopsida</taxon>
        <taxon>eudicotyledons</taxon>
        <taxon>Gunneridae</taxon>
        <taxon>Pentapetalae</taxon>
        <taxon>asterids</taxon>
        <taxon>lamiids</taxon>
        <taxon>Solanales</taxon>
        <taxon>Solanaceae</taxon>
        <taxon>Solanoideae</taxon>
        <taxon>Solaneae</taxon>
        <taxon>Solanum</taxon>
    </lineage>
</organism>
<dbReference type="Proteomes" id="UP000824120">
    <property type="component" value="Chromosome 3"/>
</dbReference>
<gene>
    <name evidence="2" type="ORF">H5410_017965</name>
</gene>
<feature type="compositionally biased region" description="Polar residues" evidence="1">
    <location>
        <begin position="15"/>
        <end position="32"/>
    </location>
</feature>
<evidence type="ECO:0000313" key="2">
    <source>
        <dbReference type="EMBL" id="KAG5618141.1"/>
    </source>
</evidence>
<keyword evidence="3" id="KW-1185">Reference proteome</keyword>
<accession>A0A9J6A0N9</accession>
<proteinExistence type="predicted"/>
<dbReference type="EMBL" id="JACXVP010000003">
    <property type="protein sequence ID" value="KAG5618141.1"/>
    <property type="molecule type" value="Genomic_DNA"/>
</dbReference>
<feature type="region of interest" description="Disordered" evidence="1">
    <location>
        <begin position="15"/>
        <end position="77"/>
    </location>
</feature>
<sequence length="89" mass="9623">MKFIGQLCSRIQLSSKRSLNQDPSSSLGSSEISRAPVSMEKPPFFPESSNAPEIEECQQSPVPGDLSSAGCSSSSTQLAPQFKRIKNDF</sequence>
<evidence type="ECO:0000256" key="1">
    <source>
        <dbReference type="SAM" id="MobiDB-lite"/>
    </source>
</evidence>
<protein>
    <submittedName>
        <fullName evidence="2">Uncharacterized protein</fullName>
    </submittedName>
</protein>
<reference evidence="2 3" key="1">
    <citation type="submission" date="2020-09" db="EMBL/GenBank/DDBJ databases">
        <title>De no assembly of potato wild relative species, Solanum commersonii.</title>
        <authorList>
            <person name="Cho K."/>
        </authorList>
    </citation>
    <scope>NUCLEOTIDE SEQUENCE [LARGE SCALE GENOMIC DNA]</scope>
    <source>
        <strain evidence="2">LZ3.2</strain>
        <tissue evidence="2">Leaf</tissue>
    </source>
</reference>
<comment type="caution">
    <text evidence="2">The sequence shown here is derived from an EMBL/GenBank/DDBJ whole genome shotgun (WGS) entry which is preliminary data.</text>
</comment>
<feature type="compositionally biased region" description="Polar residues" evidence="1">
    <location>
        <begin position="47"/>
        <end position="61"/>
    </location>
</feature>
<evidence type="ECO:0000313" key="3">
    <source>
        <dbReference type="Proteomes" id="UP000824120"/>
    </source>
</evidence>